<protein>
    <submittedName>
        <fullName evidence="1">Uncharacterized protein</fullName>
    </submittedName>
</protein>
<reference evidence="1" key="1">
    <citation type="submission" date="2021-06" db="EMBL/GenBank/DDBJ databases">
        <title>Parelaphostrongylus tenuis whole genome reference sequence.</title>
        <authorList>
            <person name="Garwood T.J."/>
            <person name="Larsen P.A."/>
            <person name="Fountain-Jones N.M."/>
            <person name="Garbe J.R."/>
            <person name="Macchietto M.G."/>
            <person name="Kania S.A."/>
            <person name="Gerhold R.W."/>
            <person name="Richards J.E."/>
            <person name="Wolf T.M."/>
        </authorList>
    </citation>
    <scope>NUCLEOTIDE SEQUENCE</scope>
    <source>
        <strain evidence="1">MNPRO001-30</strain>
        <tissue evidence="1">Meninges</tissue>
    </source>
</reference>
<dbReference type="Proteomes" id="UP001196413">
    <property type="component" value="Unassembled WGS sequence"/>
</dbReference>
<name>A0AAD5R4H2_PARTN</name>
<accession>A0AAD5R4H2</accession>
<evidence type="ECO:0000313" key="1">
    <source>
        <dbReference type="EMBL" id="KAJ1369507.1"/>
    </source>
</evidence>
<evidence type="ECO:0000313" key="2">
    <source>
        <dbReference type="Proteomes" id="UP001196413"/>
    </source>
</evidence>
<gene>
    <name evidence="1" type="ORF">KIN20_030985</name>
</gene>
<sequence>MENSSPAVGKPASGVRIRGYEQSCHPHCNRLTMIPRCSKTMKVQRPSTILEISCRCFKKNAHFDDNE</sequence>
<comment type="caution">
    <text evidence="1">The sequence shown here is derived from an EMBL/GenBank/DDBJ whole genome shotgun (WGS) entry which is preliminary data.</text>
</comment>
<proteinExistence type="predicted"/>
<dbReference type="EMBL" id="JAHQIW010006584">
    <property type="protein sequence ID" value="KAJ1369507.1"/>
    <property type="molecule type" value="Genomic_DNA"/>
</dbReference>
<keyword evidence="2" id="KW-1185">Reference proteome</keyword>
<organism evidence="1 2">
    <name type="scientific">Parelaphostrongylus tenuis</name>
    <name type="common">Meningeal worm</name>
    <dbReference type="NCBI Taxonomy" id="148309"/>
    <lineage>
        <taxon>Eukaryota</taxon>
        <taxon>Metazoa</taxon>
        <taxon>Ecdysozoa</taxon>
        <taxon>Nematoda</taxon>
        <taxon>Chromadorea</taxon>
        <taxon>Rhabditida</taxon>
        <taxon>Rhabditina</taxon>
        <taxon>Rhabditomorpha</taxon>
        <taxon>Strongyloidea</taxon>
        <taxon>Metastrongylidae</taxon>
        <taxon>Parelaphostrongylus</taxon>
    </lineage>
</organism>
<dbReference type="AlphaFoldDB" id="A0AAD5R4H2"/>